<organism evidence="2 3">
    <name type="scientific">Micromonas commoda (strain RCC299 / NOUM17 / CCMP2709)</name>
    <name type="common">Picoplanktonic green alga</name>
    <dbReference type="NCBI Taxonomy" id="296587"/>
    <lineage>
        <taxon>Eukaryota</taxon>
        <taxon>Viridiplantae</taxon>
        <taxon>Chlorophyta</taxon>
        <taxon>Mamiellophyceae</taxon>
        <taxon>Mamiellales</taxon>
        <taxon>Mamiellaceae</taxon>
        <taxon>Micromonas</taxon>
    </lineage>
</organism>
<accession>C1ECN3</accession>
<feature type="region of interest" description="Disordered" evidence="1">
    <location>
        <begin position="136"/>
        <end position="179"/>
    </location>
</feature>
<dbReference type="Proteomes" id="UP000002009">
    <property type="component" value="Chromosome 9"/>
</dbReference>
<proteinExistence type="predicted"/>
<evidence type="ECO:0000313" key="2">
    <source>
        <dbReference type="EMBL" id="ACO65934.1"/>
    </source>
</evidence>
<dbReference type="RefSeq" id="XP_002504676.1">
    <property type="nucleotide sequence ID" value="XM_002504630.1"/>
</dbReference>
<reference evidence="2 3" key="1">
    <citation type="journal article" date="2009" name="Science">
        <title>Green evolution and dynamic adaptations revealed by genomes of the marine picoeukaryotes Micromonas.</title>
        <authorList>
            <person name="Worden A.Z."/>
            <person name="Lee J.H."/>
            <person name="Mock T."/>
            <person name="Rouze P."/>
            <person name="Simmons M.P."/>
            <person name="Aerts A.L."/>
            <person name="Allen A.E."/>
            <person name="Cuvelier M.L."/>
            <person name="Derelle E."/>
            <person name="Everett M.V."/>
            <person name="Foulon E."/>
            <person name="Grimwood J."/>
            <person name="Gundlach H."/>
            <person name="Henrissat B."/>
            <person name="Napoli C."/>
            <person name="McDonald S.M."/>
            <person name="Parker M.S."/>
            <person name="Rombauts S."/>
            <person name="Salamov A."/>
            <person name="Von Dassow P."/>
            <person name="Badger J.H."/>
            <person name="Coutinho P.M."/>
            <person name="Demir E."/>
            <person name="Dubchak I."/>
            <person name="Gentemann C."/>
            <person name="Eikrem W."/>
            <person name="Gready J.E."/>
            <person name="John U."/>
            <person name="Lanier W."/>
            <person name="Lindquist E.A."/>
            <person name="Lucas S."/>
            <person name="Mayer K.F."/>
            <person name="Moreau H."/>
            <person name="Not F."/>
            <person name="Otillar R."/>
            <person name="Panaud O."/>
            <person name="Pangilinan J."/>
            <person name="Paulsen I."/>
            <person name="Piegu B."/>
            <person name="Poliakov A."/>
            <person name="Robbens S."/>
            <person name="Schmutz J."/>
            <person name="Toulza E."/>
            <person name="Wyss T."/>
            <person name="Zelensky A."/>
            <person name="Zhou K."/>
            <person name="Armbrust E.V."/>
            <person name="Bhattacharya D."/>
            <person name="Goodenough U.W."/>
            <person name="Van de Peer Y."/>
            <person name="Grigoriev I.V."/>
        </authorList>
    </citation>
    <scope>NUCLEOTIDE SEQUENCE [LARGE SCALE GENOMIC DNA]</scope>
    <source>
        <strain evidence="3">RCC299 / NOUM17</strain>
    </source>
</reference>
<protein>
    <submittedName>
        <fullName evidence="2">Uncharacterized protein</fullName>
    </submittedName>
</protein>
<dbReference type="InParanoid" id="C1ECN3"/>
<dbReference type="OrthoDB" id="498518at2759"/>
<dbReference type="EMBL" id="CP001329">
    <property type="protein sequence ID" value="ACO65934.1"/>
    <property type="molecule type" value="Genomic_DNA"/>
</dbReference>
<evidence type="ECO:0000313" key="3">
    <source>
        <dbReference type="Proteomes" id="UP000002009"/>
    </source>
</evidence>
<evidence type="ECO:0000256" key="1">
    <source>
        <dbReference type="SAM" id="MobiDB-lite"/>
    </source>
</evidence>
<dbReference type="AlphaFoldDB" id="C1ECN3"/>
<name>C1ECN3_MICCC</name>
<feature type="compositionally biased region" description="Low complexity" evidence="1">
    <location>
        <begin position="138"/>
        <end position="155"/>
    </location>
</feature>
<gene>
    <name evidence="2" type="ORF">MICPUN_61479</name>
</gene>
<dbReference type="OMA" id="DERANAC"/>
<dbReference type="GeneID" id="8246219"/>
<sequence>MSVVTVAAMCVPTKRICPRAGRRASKGARRVLSVRAAGENPSSPEEEEDLPKPIKLTPEQAKVAALAFELLYEKDPVEELESMLVDRERPELRAKLQRAIEAANEACKLGATIECAAAWEEVDGLEDAAMRAGMSQNAPSAMAPKPPAKTSTPDAQTSKKKEDTRMSNPATRAGTDPLAGMNPCGAGECEVPQGTLQARMDFERQMDSGEDDAEDDEALTVQIRDAVDVAISLCEQGASAGECAVAWDVEARR</sequence>
<keyword evidence="3" id="KW-1185">Reference proteome</keyword>
<dbReference type="KEGG" id="mis:MICPUN_61479"/>